<comment type="caution">
    <text evidence="1">The sequence shown here is derived from an EMBL/GenBank/DDBJ whole genome shotgun (WGS) entry which is preliminary data.</text>
</comment>
<evidence type="ECO:0000313" key="1">
    <source>
        <dbReference type="EMBL" id="GCC37831.1"/>
    </source>
</evidence>
<evidence type="ECO:0000313" key="2">
    <source>
        <dbReference type="Proteomes" id="UP000287033"/>
    </source>
</evidence>
<reference evidence="1 2" key="1">
    <citation type="journal article" date="2018" name="Nat. Ecol. Evol.">
        <title>Shark genomes provide insights into elasmobranch evolution and the origin of vertebrates.</title>
        <authorList>
            <person name="Hara Y"/>
            <person name="Yamaguchi K"/>
            <person name="Onimaru K"/>
            <person name="Kadota M"/>
            <person name="Koyanagi M"/>
            <person name="Keeley SD"/>
            <person name="Tatsumi K"/>
            <person name="Tanaka K"/>
            <person name="Motone F"/>
            <person name="Kageyama Y"/>
            <person name="Nozu R"/>
            <person name="Adachi N"/>
            <person name="Nishimura O"/>
            <person name="Nakagawa R"/>
            <person name="Tanegashima C"/>
            <person name="Kiyatake I"/>
            <person name="Matsumoto R"/>
            <person name="Murakumo K"/>
            <person name="Nishida K"/>
            <person name="Terakita A"/>
            <person name="Kuratani S"/>
            <person name="Sato K"/>
            <person name="Hyodo S Kuraku.S."/>
        </authorList>
    </citation>
    <scope>NUCLEOTIDE SEQUENCE [LARGE SCALE GENOMIC DNA]</scope>
</reference>
<dbReference type="AlphaFoldDB" id="A0A401T594"/>
<keyword evidence="2" id="KW-1185">Reference proteome</keyword>
<dbReference type="EMBL" id="BEZZ01001064">
    <property type="protein sequence ID" value="GCC37831.1"/>
    <property type="molecule type" value="Genomic_DNA"/>
</dbReference>
<name>A0A401T594_CHIPU</name>
<accession>A0A401T594</accession>
<sequence length="161" mass="17738">MPCGPMATLSPITKACGLIPLCSPIIGLCPNPQSVALTMVMRLDPHAFPLVKACCTIPILFPKQQSAQKSRLCSLRSSLWSDPHSVLFTTAYGTIPTLFPSQRPDPHCLRLRMACCPFSTLFPSLRPAFRSQICYTHNILPSDFHSVYLAMSCSRMPTLLT</sequence>
<protein>
    <submittedName>
        <fullName evidence="1">Uncharacterized protein</fullName>
    </submittedName>
</protein>
<proteinExistence type="predicted"/>
<dbReference type="Proteomes" id="UP000287033">
    <property type="component" value="Unassembled WGS sequence"/>
</dbReference>
<organism evidence="1 2">
    <name type="scientific">Chiloscyllium punctatum</name>
    <name type="common">Brownbanded bambooshark</name>
    <name type="synonym">Hemiscyllium punctatum</name>
    <dbReference type="NCBI Taxonomy" id="137246"/>
    <lineage>
        <taxon>Eukaryota</taxon>
        <taxon>Metazoa</taxon>
        <taxon>Chordata</taxon>
        <taxon>Craniata</taxon>
        <taxon>Vertebrata</taxon>
        <taxon>Chondrichthyes</taxon>
        <taxon>Elasmobranchii</taxon>
        <taxon>Galeomorphii</taxon>
        <taxon>Galeoidea</taxon>
        <taxon>Orectolobiformes</taxon>
        <taxon>Hemiscylliidae</taxon>
        <taxon>Chiloscyllium</taxon>
    </lineage>
</organism>
<gene>
    <name evidence="1" type="ORF">chiPu_0016338</name>
</gene>